<feature type="compositionally biased region" description="Basic and acidic residues" evidence="1">
    <location>
        <begin position="54"/>
        <end position="75"/>
    </location>
</feature>
<feature type="compositionally biased region" description="Basic and acidic residues" evidence="1">
    <location>
        <begin position="15"/>
        <end position="40"/>
    </location>
</feature>
<feature type="region of interest" description="Disordered" evidence="1">
    <location>
        <begin position="1"/>
        <end position="40"/>
    </location>
</feature>
<reference evidence="3 4" key="1">
    <citation type="journal article" date="2019" name="Nat. Ecol. Evol.">
        <title>Megaphylogeny resolves global patterns of mushroom evolution.</title>
        <authorList>
            <person name="Varga T."/>
            <person name="Krizsan K."/>
            <person name="Foldi C."/>
            <person name="Dima B."/>
            <person name="Sanchez-Garcia M."/>
            <person name="Sanchez-Ramirez S."/>
            <person name="Szollosi G.J."/>
            <person name="Szarkandi J.G."/>
            <person name="Papp V."/>
            <person name="Albert L."/>
            <person name="Andreopoulos W."/>
            <person name="Angelini C."/>
            <person name="Antonin V."/>
            <person name="Barry K.W."/>
            <person name="Bougher N.L."/>
            <person name="Buchanan P."/>
            <person name="Buyck B."/>
            <person name="Bense V."/>
            <person name="Catcheside P."/>
            <person name="Chovatia M."/>
            <person name="Cooper J."/>
            <person name="Damon W."/>
            <person name="Desjardin D."/>
            <person name="Finy P."/>
            <person name="Geml J."/>
            <person name="Haridas S."/>
            <person name="Hughes K."/>
            <person name="Justo A."/>
            <person name="Karasinski D."/>
            <person name="Kautmanova I."/>
            <person name="Kiss B."/>
            <person name="Kocsube S."/>
            <person name="Kotiranta H."/>
            <person name="LaButti K.M."/>
            <person name="Lechner B.E."/>
            <person name="Liimatainen K."/>
            <person name="Lipzen A."/>
            <person name="Lukacs Z."/>
            <person name="Mihaltcheva S."/>
            <person name="Morgado L.N."/>
            <person name="Niskanen T."/>
            <person name="Noordeloos M.E."/>
            <person name="Ohm R.A."/>
            <person name="Ortiz-Santana B."/>
            <person name="Ovrebo C."/>
            <person name="Racz N."/>
            <person name="Riley R."/>
            <person name="Savchenko A."/>
            <person name="Shiryaev A."/>
            <person name="Soop K."/>
            <person name="Spirin V."/>
            <person name="Szebenyi C."/>
            <person name="Tomsovsky M."/>
            <person name="Tulloss R.E."/>
            <person name="Uehling J."/>
            <person name="Grigoriev I.V."/>
            <person name="Vagvolgyi C."/>
            <person name="Papp T."/>
            <person name="Martin F.M."/>
            <person name="Miettinen O."/>
            <person name="Hibbett D.S."/>
            <person name="Nagy L.G."/>
        </authorList>
    </citation>
    <scope>NUCLEOTIDE SEQUENCE [LARGE SCALE GENOMIC DNA]</scope>
    <source>
        <strain evidence="3 4">CBS 166.37</strain>
    </source>
</reference>
<evidence type="ECO:0000259" key="2">
    <source>
        <dbReference type="SMART" id="SM01083"/>
    </source>
</evidence>
<feature type="compositionally biased region" description="Basic and acidic residues" evidence="1">
    <location>
        <begin position="286"/>
        <end position="324"/>
    </location>
</feature>
<dbReference type="InterPro" id="IPR019339">
    <property type="entry name" value="CIR_N_dom"/>
</dbReference>
<sequence>MGKLNIAHHKSYHPYRRDNIERVRKDEEEAKLKEAKEEGRMMLADSEARIDMLRDKAGLADKSEKKKRRDDDDMAHLAGASTSTSTGPQLPTTNGHINFFEDLEHNSLAISLKATKKAAPVETEKGVPLAPSEKDLKPWYSARPAPDDEEEELAPYADPGRPRMRLAYGEDWEREREREKEQARKKRETQRKSAHDPLTSITKQLSSRSPSKSQPAHKRHMPPPPIPSSSGAQPEVQARLTRESSERQRALELINRRKREMAGSETPSTVHGGEEEGYGDQFNRGAVEEAKRSWDRRDRRWENDREKEGRKERPRKEEWGERRS</sequence>
<name>A0A5C3M270_9AGAR</name>
<feature type="compositionally biased region" description="Basic and acidic residues" evidence="1">
    <location>
        <begin position="171"/>
        <end position="182"/>
    </location>
</feature>
<dbReference type="InterPro" id="IPR039875">
    <property type="entry name" value="LENG1-like"/>
</dbReference>
<evidence type="ECO:0000256" key="1">
    <source>
        <dbReference type="SAM" id="MobiDB-lite"/>
    </source>
</evidence>
<evidence type="ECO:0000313" key="4">
    <source>
        <dbReference type="Proteomes" id="UP000308652"/>
    </source>
</evidence>
<feature type="compositionally biased region" description="Basic and acidic residues" evidence="1">
    <location>
        <begin position="240"/>
        <end position="250"/>
    </location>
</feature>
<proteinExistence type="predicted"/>
<feature type="compositionally biased region" description="Basic residues" evidence="1">
    <location>
        <begin position="1"/>
        <end position="14"/>
    </location>
</feature>
<dbReference type="EMBL" id="ML213602">
    <property type="protein sequence ID" value="TFK38813.1"/>
    <property type="molecule type" value="Genomic_DNA"/>
</dbReference>
<dbReference type="PANTHER" id="PTHR22093:SF0">
    <property type="entry name" value="LEUKOCYTE RECEPTOR CLUSTER MEMBER 1"/>
    <property type="match status" value="1"/>
</dbReference>
<feature type="compositionally biased region" description="Polar residues" evidence="1">
    <location>
        <begin position="199"/>
        <end position="214"/>
    </location>
</feature>
<dbReference type="SMART" id="SM01083">
    <property type="entry name" value="Cir_N"/>
    <property type="match status" value="1"/>
</dbReference>
<dbReference type="STRING" id="68775.A0A5C3M270"/>
<gene>
    <name evidence="3" type="ORF">BDQ12DRAFT_683403</name>
</gene>
<feature type="compositionally biased region" description="Polar residues" evidence="1">
    <location>
        <begin position="80"/>
        <end position="96"/>
    </location>
</feature>
<dbReference type="OrthoDB" id="2159131at2759"/>
<feature type="region of interest" description="Disordered" evidence="1">
    <location>
        <begin position="54"/>
        <end position="96"/>
    </location>
</feature>
<dbReference type="Pfam" id="PF10197">
    <property type="entry name" value="Cir_N"/>
    <property type="match status" value="1"/>
</dbReference>
<evidence type="ECO:0000313" key="3">
    <source>
        <dbReference type="EMBL" id="TFK38813.1"/>
    </source>
</evidence>
<dbReference type="AlphaFoldDB" id="A0A5C3M270"/>
<feature type="domain" description="CBF1-interacting co-repressor CIR N-terminal" evidence="2">
    <location>
        <begin position="11"/>
        <end position="47"/>
    </location>
</feature>
<organism evidence="3 4">
    <name type="scientific">Crucibulum laeve</name>
    <dbReference type="NCBI Taxonomy" id="68775"/>
    <lineage>
        <taxon>Eukaryota</taxon>
        <taxon>Fungi</taxon>
        <taxon>Dikarya</taxon>
        <taxon>Basidiomycota</taxon>
        <taxon>Agaricomycotina</taxon>
        <taxon>Agaricomycetes</taxon>
        <taxon>Agaricomycetidae</taxon>
        <taxon>Agaricales</taxon>
        <taxon>Agaricineae</taxon>
        <taxon>Nidulariaceae</taxon>
        <taxon>Crucibulum</taxon>
    </lineage>
</organism>
<accession>A0A5C3M270</accession>
<protein>
    <recommendedName>
        <fullName evidence="2">CBF1-interacting co-repressor CIR N-terminal domain-containing protein</fullName>
    </recommendedName>
</protein>
<dbReference type="Proteomes" id="UP000308652">
    <property type="component" value="Unassembled WGS sequence"/>
</dbReference>
<keyword evidence="4" id="KW-1185">Reference proteome</keyword>
<feature type="region of interest" description="Disordered" evidence="1">
    <location>
        <begin position="114"/>
        <end position="324"/>
    </location>
</feature>
<dbReference type="PANTHER" id="PTHR22093">
    <property type="entry name" value="LEUKOCYTE RECEPTOR CLUSTER LRC MEMBER 1"/>
    <property type="match status" value="1"/>
</dbReference>